<evidence type="ECO:0000256" key="5">
    <source>
        <dbReference type="ARBA" id="ARBA00022984"/>
    </source>
</evidence>
<dbReference type="UniPathway" id="UPA00219"/>
<dbReference type="InterPro" id="IPR004268">
    <property type="entry name" value="MurJ"/>
</dbReference>
<keyword evidence="6 10" id="KW-1133">Transmembrane helix</keyword>
<feature type="transmembrane region" description="Helical" evidence="10">
    <location>
        <begin position="127"/>
        <end position="148"/>
    </location>
</feature>
<dbReference type="EMBL" id="CP016796">
    <property type="protein sequence ID" value="API86114.1"/>
    <property type="molecule type" value="Genomic_DNA"/>
</dbReference>
<dbReference type="GO" id="GO:0005886">
    <property type="term" value="C:plasma membrane"/>
    <property type="evidence" value="ECO:0007669"/>
    <property type="project" value="UniProtKB-SubCell"/>
</dbReference>
<feature type="transmembrane region" description="Helical" evidence="10">
    <location>
        <begin position="348"/>
        <end position="373"/>
    </location>
</feature>
<feature type="transmembrane region" description="Helical" evidence="10">
    <location>
        <begin position="155"/>
        <end position="174"/>
    </location>
</feature>
<gene>
    <name evidence="10" type="primary">murJ</name>
    <name evidence="12" type="ORF">F7310_01500</name>
</gene>
<comment type="function">
    <text evidence="8 10 11">Involved in peptidoglycan biosynthesis. Transports lipid-linked peptidoglycan precursors from the inner to the outer leaflet of the cytoplasmic membrane.</text>
</comment>
<dbReference type="GO" id="GO:0015648">
    <property type="term" value="F:lipid-linked peptidoglycan transporter activity"/>
    <property type="evidence" value="ECO:0007669"/>
    <property type="project" value="UniProtKB-UniRule"/>
</dbReference>
<feature type="transmembrane region" description="Helical" evidence="10">
    <location>
        <begin position="379"/>
        <end position="402"/>
    </location>
</feature>
<dbReference type="GO" id="GO:0009252">
    <property type="term" value="P:peptidoglycan biosynthetic process"/>
    <property type="evidence" value="ECO:0007669"/>
    <property type="project" value="UniProtKB-UniRule"/>
</dbReference>
<keyword evidence="3 10" id="KW-0812">Transmembrane</keyword>
<dbReference type="CDD" id="cd13123">
    <property type="entry name" value="MATE_MurJ_like"/>
    <property type="match status" value="1"/>
</dbReference>
<feature type="transmembrane region" description="Helical" evidence="10">
    <location>
        <begin position="487"/>
        <end position="506"/>
    </location>
</feature>
<keyword evidence="4 10" id="KW-0133">Cell shape</keyword>
<accession>A0A1L4BQJ6</accession>
<evidence type="ECO:0000313" key="12">
    <source>
        <dbReference type="EMBL" id="API86114.1"/>
    </source>
</evidence>
<feature type="transmembrane region" description="Helical" evidence="10">
    <location>
        <begin position="409"/>
        <end position="430"/>
    </location>
</feature>
<feature type="transmembrane region" description="Helical" evidence="10">
    <location>
        <begin position="32"/>
        <end position="48"/>
    </location>
</feature>
<comment type="pathway">
    <text evidence="10">Cell wall biogenesis; peptidoglycan biosynthesis.</text>
</comment>
<dbReference type="GO" id="GO:0008360">
    <property type="term" value="P:regulation of cell shape"/>
    <property type="evidence" value="ECO:0007669"/>
    <property type="project" value="UniProtKB-UniRule"/>
</dbReference>
<dbReference type="NCBIfam" id="TIGR01695">
    <property type="entry name" value="murJ_mviN"/>
    <property type="match status" value="1"/>
</dbReference>
<evidence type="ECO:0000256" key="1">
    <source>
        <dbReference type="ARBA" id="ARBA00004651"/>
    </source>
</evidence>
<dbReference type="HAMAP" id="MF_02078">
    <property type="entry name" value="MurJ_MviN"/>
    <property type="match status" value="1"/>
</dbReference>
<evidence type="ECO:0000313" key="13">
    <source>
        <dbReference type="Proteomes" id="UP000184222"/>
    </source>
</evidence>
<feature type="transmembrane region" description="Helical" evidence="10">
    <location>
        <begin position="442"/>
        <end position="466"/>
    </location>
</feature>
<dbReference type="OrthoDB" id="9816572at2"/>
<dbReference type="InterPro" id="IPR051050">
    <property type="entry name" value="Lipid_II_flippase_MurJ/MviN"/>
</dbReference>
<feature type="transmembrane region" description="Helical" evidence="10">
    <location>
        <begin position="303"/>
        <end position="336"/>
    </location>
</feature>
<keyword evidence="10 11" id="KW-0813">Transport</keyword>
<organism evidence="12 13">
    <name type="scientific">Francisella uliginis</name>
    <dbReference type="NCBI Taxonomy" id="573570"/>
    <lineage>
        <taxon>Bacteria</taxon>
        <taxon>Pseudomonadati</taxon>
        <taxon>Pseudomonadota</taxon>
        <taxon>Gammaproteobacteria</taxon>
        <taxon>Thiotrichales</taxon>
        <taxon>Francisellaceae</taxon>
        <taxon>Francisella</taxon>
    </lineage>
</organism>
<evidence type="ECO:0000256" key="7">
    <source>
        <dbReference type="ARBA" id="ARBA00023136"/>
    </source>
</evidence>
<keyword evidence="13" id="KW-1185">Reference proteome</keyword>
<keyword evidence="7 10" id="KW-0472">Membrane</keyword>
<dbReference type="PRINTS" id="PR01806">
    <property type="entry name" value="VIRFACTRMVIN"/>
</dbReference>
<feature type="transmembrane region" description="Helical" evidence="10">
    <location>
        <begin position="226"/>
        <end position="244"/>
    </location>
</feature>
<reference evidence="12 13" key="1">
    <citation type="journal article" date="2016" name="Appl. Environ. Microbiol.">
        <title>Whole genome relationships among Francisella bacteria of diverse origin define new species and provide specific regions for detection.</title>
        <authorList>
            <person name="Challacombe J.F."/>
            <person name="Petersen J.M."/>
            <person name="Gallegos-Graves V."/>
            <person name="Hodge D."/>
            <person name="Pillai S."/>
            <person name="Kuske C.R."/>
        </authorList>
    </citation>
    <scope>NUCLEOTIDE SEQUENCE [LARGE SCALE GENOMIC DNA]</scope>
    <source>
        <strain evidence="13">TX07-7310</strain>
    </source>
</reference>
<feature type="transmembrane region" description="Helical" evidence="10">
    <location>
        <begin position="273"/>
        <end position="291"/>
    </location>
</feature>
<feature type="transmembrane region" description="Helical" evidence="10">
    <location>
        <begin position="80"/>
        <end position="107"/>
    </location>
</feature>
<dbReference type="PANTHER" id="PTHR47019:SF1">
    <property type="entry name" value="LIPID II FLIPPASE MURJ"/>
    <property type="match status" value="1"/>
</dbReference>
<dbReference type="PANTHER" id="PTHR47019">
    <property type="entry name" value="LIPID II FLIPPASE MURJ"/>
    <property type="match status" value="1"/>
</dbReference>
<evidence type="ECO:0000256" key="9">
    <source>
        <dbReference type="ARBA" id="ARBA00061532"/>
    </source>
</evidence>
<dbReference type="Proteomes" id="UP000184222">
    <property type="component" value="Chromosome"/>
</dbReference>
<dbReference type="GO" id="GO:0034204">
    <property type="term" value="P:lipid translocation"/>
    <property type="evidence" value="ECO:0007669"/>
    <property type="project" value="TreeGrafter"/>
</dbReference>
<keyword evidence="10" id="KW-0997">Cell inner membrane</keyword>
<evidence type="ECO:0000256" key="10">
    <source>
        <dbReference type="HAMAP-Rule" id="MF_02078"/>
    </source>
</evidence>
<sequence length="514" mass="58118">MKKFFSNSLIVSFFLLLSKILGFVRDLLLASFFGSSSGLQAFLIAFRFPEFIRKVTSSGALTQIVNPYLKTKIRSRDKTFIVTVLYFIAILMLITTLLAILFSNLWTDIYAYGFVDKSNSHQLVRDMFVVMIPYILFNSVMGFIAAILNSYSRYLISSFLPIILNIVMIIGIVLSPGFNIPIYSVAYSVLAAGAIQLLVGVSALYKLTGNLRLNKRIMLLKDMRSIIFLKKLPVAFFGTAILQINSLIETFFASFLISGSLAWLYYADRVNQFLYGVFGTAIAVVMIPYLISCKTNKDEFIKTLAWIIKLTLLITIPAIIGLFILAKPIVITLFYYGHFSFSDVEFTYLAMLGYLLSLFCFVIVRVVISALYAQNRTSIVFYISLGCLLLSIVLDSIVIYFFANDKYAFMYLAFVSSGVSLVNLFIQLLVLSEFNFKKLCKIYLPFAVLLRIFLASLFMIVILKLFNLSDSYWIALSMFDRLKNMCLIVLAGFLVYISVIIILGTFKSLKVTDS</sequence>
<dbReference type="Pfam" id="PF03023">
    <property type="entry name" value="MurJ"/>
    <property type="match status" value="1"/>
</dbReference>
<evidence type="ECO:0000256" key="8">
    <source>
        <dbReference type="ARBA" id="ARBA00060041"/>
    </source>
</evidence>
<protein>
    <recommendedName>
        <fullName evidence="10">Probable lipid II flippase MurJ</fullName>
    </recommendedName>
</protein>
<keyword evidence="5 10" id="KW-0573">Peptidoglycan synthesis</keyword>
<keyword evidence="10 11" id="KW-0961">Cell wall biogenesis/degradation</keyword>
<keyword evidence="2 10" id="KW-1003">Cell membrane</keyword>
<dbReference type="GO" id="GO:0071555">
    <property type="term" value="P:cell wall organization"/>
    <property type="evidence" value="ECO:0007669"/>
    <property type="project" value="UniProtKB-UniRule"/>
</dbReference>
<proteinExistence type="inferred from homology"/>
<dbReference type="RefSeq" id="WP_072711310.1">
    <property type="nucleotide sequence ID" value="NZ_CP016796.1"/>
</dbReference>
<evidence type="ECO:0000256" key="3">
    <source>
        <dbReference type="ARBA" id="ARBA00022692"/>
    </source>
</evidence>
<evidence type="ECO:0000256" key="11">
    <source>
        <dbReference type="PIRNR" id="PIRNR002869"/>
    </source>
</evidence>
<dbReference type="AlphaFoldDB" id="A0A1L4BQJ6"/>
<dbReference type="STRING" id="573570.F7310_01500"/>
<feature type="transmembrane region" description="Helical" evidence="10">
    <location>
        <begin position="180"/>
        <end position="205"/>
    </location>
</feature>
<comment type="similarity">
    <text evidence="9 10 11">Belongs to the MurJ/MviN family.</text>
</comment>
<evidence type="ECO:0000256" key="4">
    <source>
        <dbReference type="ARBA" id="ARBA00022960"/>
    </source>
</evidence>
<evidence type="ECO:0000256" key="6">
    <source>
        <dbReference type="ARBA" id="ARBA00022989"/>
    </source>
</evidence>
<comment type="subcellular location">
    <subcellularLocation>
        <location evidence="10">Cell inner membrane</location>
        <topology evidence="10">Multi-pass membrane protein</topology>
    </subcellularLocation>
    <subcellularLocation>
        <location evidence="1">Cell membrane</location>
        <topology evidence="1">Multi-pass membrane protein</topology>
    </subcellularLocation>
</comment>
<evidence type="ECO:0000256" key="2">
    <source>
        <dbReference type="ARBA" id="ARBA00022475"/>
    </source>
</evidence>
<dbReference type="PIRSF" id="PIRSF002869">
    <property type="entry name" value="MviN"/>
    <property type="match status" value="1"/>
</dbReference>
<dbReference type="KEGG" id="frx:F7310_01500"/>
<name>A0A1L4BQJ6_9GAMM</name>